<evidence type="ECO:0000313" key="2">
    <source>
        <dbReference type="EMBL" id="SIN65409.1"/>
    </source>
</evidence>
<dbReference type="InterPro" id="IPR002734">
    <property type="entry name" value="RibDG_C"/>
</dbReference>
<keyword evidence="3" id="KW-1185">Reference proteome</keyword>
<organism evidence="2 3">
    <name type="scientific">Chitinophaga niabensis</name>
    <dbReference type="NCBI Taxonomy" id="536979"/>
    <lineage>
        <taxon>Bacteria</taxon>
        <taxon>Pseudomonadati</taxon>
        <taxon>Bacteroidota</taxon>
        <taxon>Chitinophagia</taxon>
        <taxon>Chitinophagales</taxon>
        <taxon>Chitinophagaceae</taxon>
        <taxon>Chitinophaga</taxon>
    </lineage>
</organism>
<proteinExistence type="predicted"/>
<dbReference type="PANTHER" id="PTHR38011:SF11">
    <property type="entry name" value="2,5-DIAMINO-6-RIBOSYLAMINO-4(3H)-PYRIMIDINONE 5'-PHOSPHATE REDUCTASE"/>
    <property type="match status" value="1"/>
</dbReference>
<dbReference type="RefSeq" id="WP_074237328.1">
    <property type="nucleotide sequence ID" value="NZ_FSRA01000001.1"/>
</dbReference>
<dbReference type="InterPro" id="IPR050765">
    <property type="entry name" value="Riboflavin_Biosynth_HTPR"/>
</dbReference>
<dbReference type="GO" id="GO:0009231">
    <property type="term" value="P:riboflavin biosynthetic process"/>
    <property type="evidence" value="ECO:0007669"/>
    <property type="project" value="InterPro"/>
</dbReference>
<dbReference type="OrthoDB" id="195113at2"/>
<dbReference type="Proteomes" id="UP000185003">
    <property type="component" value="Unassembled WGS sequence"/>
</dbReference>
<dbReference type="GO" id="GO:0008703">
    <property type="term" value="F:5-amino-6-(5-phosphoribosylamino)uracil reductase activity"/>
    <property type="evidence" value="ECO:0007669"/>
    <property type="project" value="InterPro"/>
</dbReference>
<protein>
    <submittedName>
        <fullName evidence="2">Dihydrofolate reductase</fullName>
    </submittedName>
</protein>
<evidence type="ECO:0000313" key="3">
    <source>
        <dbReference type="Proteomes" id="UP000185003"/>
    </source>
</evidence>
<dbReference type="AlphaFoldDB" id="A0A1N6D3T5"/>
<dbReference type="InterPro" id="IPR024072">
    <property type="entry name" value="DHFR-like_dom_sf"/>
</dbReference>
<accession>A0A1N6D3T5</accession>
<dbReference type="EMBL" id="FSRA01000001">
    <property type="protein sequence ID" value="SIN65409.1"/>
    <property type="molecule type" value="Genomic_DNA"/>
</dbReference>
<evidence type="ECO:0000259" key="1">
    <source>
        <dbReference type="Pfam" id="PF01872"/>
    </source>
</evidence>
<dbReference type="STRING" id="536979.SAMN04488055_0213"/>
<sequence length="186" mass="21146">MRKVVLNLAISLDGLIEGPNGELDWLVRDESVSYADVLQEILADKDIIFYGRKSYEKWGNVQPEKDADASLKEAYKLLHSKKKYVFSKTVKGDDTNAVFISSNIKERVEEIKQQPGRDIWLYGGSNLITTFLNLNLIDVFRLAVHPVVLGQGKPLFKDIKDRHKLKLLDVKGYYSSGIILESYALQ</sequence>
<dbReference type="PANTHER" id="PTHR38011">
    <property type="entry name" value="DIHYDROFOLATE REDUCTASE FAMILY PROTEIN (AFU_ORTHOLOGUE AFUA_8G06820)"/>
    <property type="match status" value="1"/>
</dbReference>
<dbReference type="Pfam" id="PF01872">
    <property type="entry name" value="RibD_C"/>
    <property type="match status" value="1"/>
</dbReference>
<dbReference type="SUPFAM" id="SSF53597">
    <property type="entry name" value="Dihydrofolate reductase-like"/>
    <property type="match status" value="1"/>
</dbReference>
<gene>
    <name evidence="2" type="ORF">SAMN04488055_0213</name>
</gene>
<dbReference type="Gene3D" id="3.40.430.10">
    <property type="entry name" value="Dihydrofolate Reductase, subunit A"/>
    <property type="match status" value="1"/>
</dbReference>
<reference evidence="2 3" key="1">
    <citation type="submission" date="2016-11" db="EMBL/GenBank/DDBJ databases">
        <authorList>
            <person name="Jaros S."/>
            <person name="Januszkiewicz K."/>
            <person name="Wedrychowicz H."/>
        </authorList>
    </citation>
    <scope>NUCLEOTIDE SEQUENCE [LARGE SCALE GENOMIC DNA]</scope>
    <source>
        <strain evidence="2 3">DSM 24787</strain>
    </source>
</reference>
<name>A0A1N6D3T5_9BACT</name>
<feature type="domain" description="Bacterial bifunctional deaminase-reductase C-terminal" evidence="1">
    <location>
        <begin position="2"/>
        <end position="171"/>
    </location>
</feature>